<accession>A0A2V4A358</accession>
<keyword evidence="1" id="KW-1133">Transmembrane helix</keyword>
<keyword evidence="1" id="KW-0812">Transmembrane</keyword>
<protein>
    <submittedName>
        <fullName evidence="2">Uncharacterized protein</fullName>
    </submittedName>
</protein>
<sequence>MKSKSILPKKIVIWILIVLVIIIGVYVLTLFFFNHNSELSKRNEFGDYIGGILNPLFTLLSTTAIIFLTYMLGKNEDLKAEKAIETQKRITLNQMRQDALNKLVDKLNLFASDMHRMSIMEPDTLGIVKAFISKKNKEKEEKDIIVWIIIANELDSFLQLEYLFKDLFDNEDFLKSYEDLYESTMKLLGEQGGKMLIEQSSLENYVKAKQDLITRIGSFIYAEF</sequence>
<proteinExistence type="predicted"/>
<evidence type="ECO:0000313" key="3">
    <source>
        <dbReference type="Proteomes" id="UP000248079"/>
    </source>
</evidence>
<comment type="caution">
    <text evidence="2">The sequence shown here is derived from an EMBL/GenBank/DDBJ whole genome shotgun (WGS) entry which is preliminary data.</text>
</comment>
<reference evidence="2 3" key="1">
    <citation type="submission" date="2018-05" db="EMBL/GenBank/DDBJ databases">
        <title>Marinifilum breve JC075T sp. nov., a marine bacterium isolated from Yongle Blue Hole in the South China Sea.</title>
        <authorList>
            <person name="Fu T."/>
        </authorList>
    </citation>
    <scope>NUCLEOTIDE SEQUENCE [LARGE SCALE GENOMIC DNA]</scope>
    <source>
        <strain evidence="2 3">JC075</strain>
    </source>
</reference>
<organism evidence="2 3">
    <name type="scientific">Marinifilum breve</name>
    <dbReference type="NCBI Taxonomy" id="2184082"/>
    <lineage>
        <taxon>Bacteria</taxon>
        <taxon>Pseudomonadati</taxon>
        <taxon>Bacteroidota</taxon>
        <taxon>Bacteroidia</taxon>
        <taxon>Marinilabiliales</taxon>
        <taxon>Marinifilaceae</taxon>
    </lineage>
</organism>
<evidence type="ECO:0000313" key="2">
    <source>
        <dbReference type="EMBL" id="PXY03146.1"/>
    </source>
</evidence>
<keyword evidence="3" id="KW-1185">Reference proteome</keyword>
<evidence type="ECO:0000256" key="1">
    <source>
        <dbReference type="SAM" id="Phobius"/>
    </source>
</evidence>
<name>A0A2V4A358_9BACT</name>
<feature type="transmembrane region" description="Helical" evidence="1">
    <location>
        <begin position="52"/>
        <end position="72"/>
    </location>
</feature>
<dbReference type="Proteomes" id="UP000248079">
    <property type="component" value="Unassembled WGS sequence"/>
</dbReference>
<dbReference type="EMBL" id="QFLI01000001">
    <property type="protein sequence ID" value="PXY03146.1"/>
    <property type="molecule type" value="Genomic_DNA"/>
</dbReference>
<dbReference type="RefSeq" id="WP_110359301.1">
    <property type="nucleotide sequence ID" value="NZ_QFLI01000001.1"/>
</dbReference>
<dbReference type="OrthoDB" id="1261799at2"/>
<dbReference type="AlphaFoldDB" id="A0A2V4A358"/>
<keyword evidence="1" id="KW-0472">Membrane</keyword>
<gene>
    <name evidence="2" type="ORF">DF185_03410</name>
</gene>
<feature type="transmembrane region" description="Helical" evidence="1">
    <location>
        <begin position="12"/>
        <end position="32"/>
    </location>
</feature>